<sequence length="219" mass="24361">MAYNENNMNCVERVQEYMAFPQEAPSIVELTIDGADILKIGVHDLRSNLTIMSQDPVLFIGTVWANLDPFEEHDDAALWAALKRVHLVSDITTPDPSSNSATSINANSAWALLKNSKINIMDEATASVDHATDAKIQATIRESCYDATLLTISHRLRTIIDFNRVIVMDHGRIVKLDTPERLIREEGGVFRTMCQRSGEFELLLLLLANTAAAAKRPRA</sequence>
<dbReference type="PANTHER" id="PTHR24223:SF456">
    <property type="entry name" value="MULTIDRUG RESISTANCE-ASSOCIATED PROTEIN LETHAL(2)03659"/>
    <property type="match status" value="1"/>
</dbReference>
<evidence type="ECO:0000256" key="4">
    <source>
        <dbReference type="ARBA" id="ARBA00022840"/>
    </source>
</evidence>
<evidence type="ECO:0000256" key="3">
    <source>
        <dbReference type="ARBA" id="ARBA00022741"/>
    </source>
</evidence>
<dbReference type="GO" id="GO:0042626">
    <property type="term" value="F:ATPase-coupled transmembrane transporter activity"/>
    <property type="evidence" value="ECO:0007669"/>
    <property type="project" value="TreeGrafter"/>
</dbReference>
<comment type="subcellular location">
    <subcellularLocation>
        <location evidence="1">Membrane</location>
        <topology evidence="1">Multi-pass membrane protein</topology>
    </subcellularLocation>
</comment>
<dbReference type="EMBL" id="JAHRHY010000003">
    <property type="protein sequence ID" value="KAG9071035.1"/>
    <property type="molecule type" value="Genomic_DNA"/>
</dbReference>
<dbReference type="Gene3D" id="3.40.50.300">
    <property type="entry name" value="P-loop containing nucleotide triphosphate hydrolases"/>
    <property type="match status" value="1"/>
</dbReference>
<keyword evidence="3" id="KW-0547">Nucleotide-binding</keyword>
<evidence type="ECO:0000256" key="2">
    <source>
        <dbReference type="ARBA" id="ARBA00009726"/>
    </source>
</evidence>
<dbReference type="PANTHER" id="PTHR24223">
    <property type="entry name" value="ATP-BINDING CASSETTE SUB-FAMILY C"/>
    <property type="match status" value="1"/>
</dbReference>
<organism evidence="5 6">
    <name type="scientific">Linnemannia hyalina</name>
    <dbReference type="NCBI Taxonomy" id="64524"/>
    <lineage>
        <taxon>Eukaryota</taxon>
        <taxon>Fungi</taxon>
        <taxon>Fungi incertae sedis</taxon>
        <taxon>Mucoromycota</taxon>
        <taxon>Mortierellomycotina</taxon>
        <taxon>Mortierellomycetes</taxon>
        <taxon>Mortierellales</taxon>
        <taxon>Mortierellaceae</taxon>
        <taxon>Linnemannia</taxon>
    </lineage>
</organism>
<name>A0A9P8BWL6_9FUNG</name>
<comment type="similarity">
    <text evidence="2">Belongs to the ABC transporter superfamily. ABCC family. Conjugate transporter (TC 3.A.1.208) subfamily.</text>
</comment>
<reference evidence="5" key="1">
    <citation type="submission" date="2021-06" db="EMBL/GenBank/DDBJ databases">
        <title>Genome Sequence of Mortierella hyaline Strain SCG-10, a Cold-Adapted, Nitrate-Reducing Fungus Isolated from Soil in Minnesota, USA.</title>
        <authorList>
            <person name="Aldossari N."/>
        </authorList>
    </citation>
    <scope>NUCLEOTIDE SEQUENCE</scope>
    <source>
        <strain evidence="5">SCG-10</strain>
    </source>
</reference>
<dbReference type="OrthoDB" id="6500128at2759"/>
<dbReference type="SUPFAM" id="SSF52540">
    <property type="entry name" value="P-loop containing nucleoside triphosphate hydrolases"/>
    <property type="match status" value="1"/>
</dbReference>
<protein>
    <recommendedName>
        <fullName evidence="7">P-loop containing nucleoside triphosphate hydrolase protein</fullName>
    </recommendedName>
</protein>
<comment type="caution">
    <text evidence="5">The sequence shown here is derived from an EMBL/GenBank/DDBJ whole genome shotgun (WGS) entry which is preliminary data.</text>
</comment>
<proteinExistence type="inferred from homology"/>
<evidence type="ECO:0000313" key="5">
    <source>
        <dbReference type="EMBL" id="KAG9071035.1"/>
    </source>
</evidence>
<evidence type="ECO:0008006" key="7">
    <source>
        <dbReference type="Google" id="ProtNLM"/>
    </source>
</evidence>
<dbReference type="InterPro" id="IPR027417">
    <property type="entry name" value="P-loop_NTPase"/>
</dbReference>
<evidence type="ECO:0000313" key="6">
    <source>
        <dbReference type="Proteomes" id="UP000707451"/>
    </source>
</evidence>
<dbReference type="InterPro" id="IPR050173">
    <property type="entry name" value="ABC_transporter_C-like"/>
</dbReference>
<evidence type="ECO:0000256" key="1">
    <source>
        <dbReference type="ARBA" id="ARBA00004141"/>
    </source>
</evidence>
<dbReference type="Proteomes" id="UP000707451">
    <property type="component" value="Unassembled WGS sequence"/>
</dbReference>
<dbReference type="GO" id="GO:0005524">
    <property type="term" value="F:ATP binding"/>
    <property type="evidence" value="ECO:0007669"/>
    <property type="project" value="UniProtKB-KW"/>
</dbReference>
<accession>A0A9P8BWL6</accession>
<dbReference type="GO" id="GO:0016020">
    <property type="term" value="C:membrane"/>
    <property type="evidence" value="ECO:0007669"/>
    <property type="project" value="UniProtKB-SubCell"/>
</dbReference>
<gene>
    <name evidence="5" type="ORF">KI688_008578</name>
</gene>
<dbReference type="AlphaFoldDB" id="A0A9P8BWL6"/>
<keyword evidence="6" id="KW-1185">Reference proteome</keyword>
<keyword evidence="4" id="KW-0067">ATP-binding</keyword>